<dbReference type="RefSeq" id="WP_395821873.1">
    <property type="nucleotide sequence ID" value="NZ_CP043494.1"/>
</dbReference>
<accession>A0ABY9WV56</accession>
<evidence type="ECO:0000313" key="2">
    <source>
        <dbReference type="EMBL" id="WNG45967.1"/>
    </source>
</evidence>
<dbReference type="InterPro" id="IPR016259">
    <property type="entry name" value="Hygromycin-B_Kinase"/>
</dbReference>
<feature type="domain" description="Aminoglycoside phosphotransferase" evidence="1">
    <location>
        <begin position="47"/>
        <end position="268"/>
    </location>
</feature>
<gene>
    <name evidence="2" type="ORF">F0U60_18985</name>
</gene>
<sequence>MSFAEFEAFRRHAALWLPAATDIARQHSLMNQLEGGEEPLKPFAEGSNLVAAIGSQYVLKIFPPMLRHQFVAERASLRQLHGRLSVSIPEIVVEGEREGWPYLVITRMDGVTGEALWPALSENEKEDVMRQIGELIAEVQRVPPGPLLELEPRWPDFLRAQLDKCHARHARQGLPPPLLDELREYLSRAPEALGAPVLNGEPTVLLTGEYIQQNFLLKPGAGGGWRLSGLIDFGDVMTGWGEYDLLGPSTFMGGGMPGRIHQLLRGYGYGDAEINPTLRRRLMMLFLLHRFSDPLRQVRIESWPDRVRTLEALERLIWPLS</sequence>
<dbReference type="EMBL" id="CP043494">
    <property type="protein sequence ID" value="WNG45967.1"/>
    <property type="molecule type" value="Genomic_DNA"/>
</dbReference>
<dbReference type="PIRSF" id="PIRSF000707">
    <property type="entry name" value="Hygromycin-B_kinase"/>
    <property type="match status" value="1"/>
</dbReference>
<dbReference type="InterPro" id="IPR002575">
    <property type="entry name" value="Aminoglycoside_PTrfase"/>
</dbReference>
<dbReference type="Proteomes" id="UP001611383">
    <property type="component" value="Chromosome"/>
</dbReference>
<dbReference type="SUPFAM" id="SSF56112">
    <property type="entry name" value="Protein kinase-like (PK-like)"/>
    <property type="match status" value="1"/>
</dbReference>
<reference evidence="2 3" key="1">
    <citation type="submission" date="2019-08" db="EMBL/GenBank/DDBJ databases">
        <title>Archangium and Cystobacter genomes.</title>
        <authorList>
            <person name="Chen I.-C.K."/>
            <person name="Wielgoss S."/>
        </authorList>
    </citation>
    <scope>NUCLEOTIDE SEQUENCE [LARGE SCALE GENOMIC DNA]</scope>
    <source>
        <strain evidence="2 3">Cbm 6</strain>
    </source>
</reference>
<dbReference type="Gene3D" id="3.90.1200.10">
    <property type="match status" value="1"/>
</dbReference>
<organism evidence="2 3">
    <name type="scientific">Archangium minus</name>
    <dbReference type="NCBI Taxonomy" id="83450"/>
    <lineage>
        <taxon>Bacteria</taxon>
        <taxon>Pseudomonadati</taxon>
        <taxon>Myxococcota</taxon>
        <taxon>Myxococcia</taxon>
        <taxon>Myxococcales</taxon>
        <taxon>Cystobacterineae</taxon>
        <taxon>Archangiaceae</taxon>
        <taxon>Archangium</taxon>
    </lineage>
</organism>
<protein>
    <submittedName>
        <fullName evidence="2">Phosphotransferase</fullName>
    </submittedName>
</protein>
<evidence type="ECO:0000313" key="3">
    <source>
        <dbReference type="Proteomes" id="UP001611383"/>
    </source>
</evidence>
<dbReference type="PANTHER" id="PTHR21310">
    <property type="entry name" value="AMINOGLYCOSIDE PHOSPHOTRANSFERASE-RELATED-RELATED"/>
    <property type="match status" value="1"/>
</dbReference>
<dbReference type="CDD" id="cd05120">
    <property type="entry name" value="APH_ChoK_like"/>
    <property type="match status" value="1"/>
</dbReference>
<evidence type="ECO:0000259" key="1">
    <source>
        <dbReference type="Pfam" id="PF01636"/>
    </source>
</evidence>
<proteinExistence type="predicted"/>
<dbReference type="InterPro" id="IPR051678">
    <property type="entry name" value="AGP_Transferase"/>
</dbReference>
<name>A0ABY9WV56_9BACT</name>
<dbReference type="Pfam" id="PF01636">
    <property type="entry name" value="APH"/>
    <property type="match status" value="1"/>
</dbReference>
<dbReference type="InterPro" id="IPR011009">
    <property type="entry name" value="Kinase-like_dom_sf"/>
</dbReference>
<dbReference type="PANTHER" id="PTHR21310:SF15">
    <property type="entry name" value="AMINOGLYCOSIDE PHOSPHOTRANSFERASE DOMAIN-CONTAINING PROTEIN"/>
    <property type="match status" value="1"/>
</dbReference>
<keyword evidence="3" id="KW-1185">Reference proteome</keyword>